<dbReference type="SUPFAM" id="SSF51905">
    <property type="entry name" value="FAD/NAD(P)-binding domain"/>
    <property type="match status" value="1"/>
</dbReference>
<protein>
    <recommendedName>
        <fullName evidence="3">Geranylgeranyl reductase</fullName>
    </recommendedName>
</protein>
<dbReference type="InterPro" id="IPR050407">
    <property type="entry name" value="Geranylgeranyl_reductase"/>
</dbReference>
<accession>A0A941W3Q0</accession>
<reference evidence="1" key="1">
    <citation type="journal article" date="2021" name="ISME J.">
        <title>Fine-scale metabolic discontinuity in a stratified prokaryote microbiome of a Red Sea deep halocline.</title>
        <authorList>
            <person name="Michoud G."/>
            <person name="Ngugi D.K."/>
            <person name="Barozzi A."/>
            <person name="Merlino G."/>
            <person name="Calleja M.L."/>
            <person name="Delgado-Huertas A."/>
            <person name="Moran X.A.G."/>
            <person name="Daffonchio D."/>
        </authorList>
    </citation>
    <scope>NUCLEOTIDE SEQUENCE</scope>
    <source>
        <strain evidence="1">SuakinDeep_MAG55_1</strain>
    </source>
</reference>
<evidence type="ECO:0000313" key="2">
    <source>
        <dbReference type="Proteomes" id="UP000722750"/>
    </source>
</evidence>
<evidence type="ECO:0008006" key="3">
    <source>
        <dbReference type="Google" id="ProtNLM"/>
    </source>
</evidence>
<dbReference type="AlphaFoldDB" id="A0A941W3Q0"/>
<dbReference type="Gene3D" id="3.50.50.60">
    <property type="entry name" value="FAD/NAD(P)-binding domain"/>
    <property type="match status" value="1"/>
</dbReference>
<organism evidence="1 2">
    <name type="scientific">Candidatus Scalindua arabica</name>
    <dbReference type="NCBI Taxonomy" id="1127984"/>
    <lineage>
        <taxon>Bacteria</taxon>
        <taxon>Pseudomonadati</taxon>
        <taxon>Planctomycetota</taxon>
        <taxon>Candidatus Brocadiia</taxon>
        <taxon>Candidatus Brocadiales</taxon>
        <taxon>Candidatus Scalinduaceae</taxon>
        <taxon>Candidatus Scalindua</taxon>
    </lineage>
</organism>
<gene>
    <name evidence="1" type="ORF">MAG551_01004</name>
</gene>
<proteinExistence type="predicted"/>
<evidence type="ECO:0000313" key="1">
    <source>
        <dbReference type="EMBL" id="MBS1257951.1"/>
    </source>
</evidence>
<name>A0A941W3Q0_9BACT</name>
<dbReference type="Proteomes" id="UP000722750">
    <property type="component" value="Unassembled WGS sequence"/>
</dbReference>
<dbReference type="InterPro" id="IPR036188">
    <property type="entry name" value="FAD/NAD-bd_sf"/>
</dbReference>
<dbReference type="EMBL" id="JAANXD010000042">
    <property type="protein sequence ID" value="MBS1257951.1"/>
    <property type="molecule type" value="Genomic_DNA"/>
</dbReference>
<dbReference type="PANTHER" id="PTHR42685:SF22">
    <property type="entry name" value="CONDITIONED MEDIUM FACTOR RECEPTOR 1"/>
    <property type="match status" value="1"/>
</dbReference>
<comment type="caution">
    <text evidence="1">The sequence shown here is derived from an EMBL/GenBank/DDBJ whole genome shotgun (WGS) entry which is preliminary data.</text>
</comment>
<dbReference type="PANTHER" id="PTHR42685">
    <property type="entry name" value="GERANYLGERANYL DIPHOSPHATE REDUCTASE"/>
    <property type="match status" value="1"/>
</dbReference>
<sequence>MTENRLRLRNNSNIAIIGGGPAGSFFANDAIKNAKKLGINIQITIFNGKDFSQRGPSGCNMSAAVIASTLHAKLIKDGIILPKRIIRQEIKGYYFHTEEYGIELYKPEQSDKSSILAVYRGNGPLYSTHTESHSFDDYLLRHVIDQGVSLISEPVLDLNLSSNLDTPATIIYGKSGQQNKMEADLVVGAFGINSRMINKIEGLNFGYIPPKTIRTCQMEIPLDATFIKNSFKDNIQVFALGIKPFRFASMVPKDNYVTVSLVGSRDLTSNDLVDFINHPVVRKNLPHDWKLPEKFCKCLPKIALSHAKKPFADRFVIVGDASITRIFKNGLESAYITSQLAARAAFENGISNEDFDKHYYKPAHKLLAMDNKLGTIILAISDFVTKQNWLVKARLSYVKSRKGSWIANHLNKLLWNMATGDAPYKIILMQALNPVFQVILIPVTIKALIKDILGLIARRFGLKK</sequence>